<dbReference type="EMBL" id="QEAP01000059">
    <property type="protein sequence ID" value="TPX76049.1"/>
    <property type="molecule type" value="Genomic_DNA"/>
</dbReference>
<evidence type="ECO:0000256" key="3">
    <source>
        <dbReference type="ARBA" id="ARBA00023295"/>
    </source>
</evidence>
<feature type="domain" description="GH26" evidence="5">
    <location>
        <begin position="101"/>
        <end position="449"/>
    </location>
</feature>
<organism evidence="6 7">
    <name type="scientific">Chytriomyces confervae</name>
    <dbReference type="NCBI Taxonomy" id="246404"/>
    <lineage>
        <taxon>Eukaryota</taxon>
        <taxon>Fungi</taxon>
        <taxon>Fungi incertae sedis</taxon>
        <taxon>Chytridiomycota</taxon>
        <taxon>Chytridiomycota incertae sedis</taxon>
        <taxon>Chytridiomycetes</taxon>
        <taxon>Chytridiales</taxon>
        <taxon>Chytriomycetaceae</taxon>
        <taxon>Chytriomyces</taxon>
    </lineage>
</organism>
<dbReference type="GO" id="GO:0006080">
    <property type="term" value="P:substituted mannan metabolic process"/>
    <property type="evidence" value="ECO:0007669"/>
    <property type="project" value="InterPro"/>
</dbReference>
<evidence type="ECO:0000256" key="2">
    <source>
        <dbReference type="ARBA" id="ARBA00022801"/>
    </source>
</evidence>
<dbReference type="InterPro" id="IPR017853">
    <property type="entry name" value="GH"/>
</dbReference>
<evidence type="ECO:0000313" key="6">
    <source>
        <dbReference type="EMBL" id="TPX76049.1"/>
    </source>
</evidence>
<dbReference type="GO" id="GO:0016985">
    <property type="term" value="F:mannan endo-1,4-beta-mannosidase activity"/>
    <property type="evidence" value="ECO:0007669"/>
    <property type="project" value="InterPro"/>
</dbReference>
<dbReference type="Gene3D" id="3.20.20.80">
    <property type="entry name" value="Glycosidases"/>
    <property type="match status" value="1"/>
</dbReference>
<sequence length="548" mass="59608">MLRSLCMNNSDGSITLGEKPGTGGIQAELVEAAALQGRQECTVLFVLQEGSGRTSMDWKLSFCNMHLALALATIAIAAQAQTAPPVQILDAAGNPLPQCAFKPSSGLARLEPPLTNQMMVGISLDWSYETPLKSKEKTKNHTPAVYNAWLDLVPGTFNGTGFDGNMLNWFGSEAGYVGAMLELTLNPPKDMRIADLKDLTPAMYDGISKACQTINQRYGVPIFLRWAHEMNGDWYGWGNEPRAFIESWRQLTLSVRKYTNMTAMVWAPNIGITYPFVGGSDGAARSTPLSNGTDFDLLDTNGDGKIDNFDDPYSPFWPGDEYVDWVGLSLYYYPRQNCHNNCPLPERYFEQLLTGGFNNPDTPGGGNTADWQRTRNFYQQFAASKNKPMMLPETGAPWIAEWATRPGATTEVAIKSAWYNQLLSTSTLTTYPRLKLVVNFEERKPLALDGEPAIQDWRVTNNSVTLDWWNGKLTEFQGNLKFANELVYNCDGSVVIGTKGTASGATTTAGSAVVTGAPSAAATTSKSGAVGLSGVVGSVLALLASFVL</sequence>
<name>A0A507FI13_9FUNG</name>
<feature type="active site" description="Proton donor" evidence="4">
    <location>
        <position position="229"/>
    </location>
</feature>
<dbReference type="PROSITE" id="PS51764">
    <property type="entry name" value="GH26"/>
    <property type="match status" value="1"/>
</dbReference>
<proteinExistence type="inferred from homology"/>
<comment type="similarity">
    <text evidence="1 4">Belongs to the glycosyl hydrolase 26 family.</text>
</comment>
<evidence type="ECO:0000259" key="5">
    <source>
        <dbReference type="PROSITE" id="PS51764"/>
    </source>
</evidence>
<keyword evidence="2 4" id="KW-0378">Hydrolase</keyword>
<dbReference type="InterPro" id="IPR000805">
    <property type="entry name" value="Glyco_hydro_26"/>
</dbReference>
<dbReference type="STRING" id="246404.A0A507FI13"/>
<evidence type="ECO:0000256" key="4">
    <source>
        <dbReference type="PROSITE-ProRule" id="PRU01100"/>
    </source>
</evidence>
<gene>
    <name evidence="6" type="ORF">CcCBS67573_g02689</name>
</gene>
<feature type="active site" description="Nucleophile" evidence="4">
    <location>
        <position position="393"/>
    </location>
</feature>
<dbReference type="InterPro" id="IPR022790">
    <property type="entry name" value="GH26_dom"/>
</dbReference>
<dbReference type="PANTHER" id="PTHR40079">
    <property type="entry name" value="MANNAN ENDO-1,4-BETA-MANNOSIDASE E-RELATED"/>
    <property type="match status" value="1"/>
</dbReference>
<evidence type="ECO:0000313" key="7">
    <source>
        <dbReference type="Proteomes" id="UP000320333"/>
    </source>
</evidence>
<keyword evidence="3 4" id="KW-0326">Glycosidase</keyword>
<comment type="caution">
    <text evidence="6">The sequence shown here is derived from an EMBL/GenBank/DDBJ whole genome shotgun (WGS) entry which is preliminary data.</text>
</comment>
<dbReference type="Pfam" id="PF02156">
    <property type="entry name" value="Glyco_hydro_26"/>
    <property type="match status" value="1"/>
</dbReference>
<dbReference type="OrthoDB" id="428177at2759"/>
<dbReference type="SUPFAM" id="SSF51445">
    <property type="entry name" value="(Trans)glycosidases"/>
    <property type="match status" value="1"/>
</dbReference>
<accession>A0A507FI13</accession>
<dbReference type="PANTHER" id="PTHR40079:SF4">
    <property type="entry name" value="GH26 DOMAIN-CONTAINING PROTEIN-RELATED"/>
    <property type="match status" value="1"/>
</dbReference>
<keyword evidence="7" id="KW-1185">Reference proteome</keyword>
<dbReference type="AlphaFoldDB" id="A0A507FI13"/>
<evidence type="ECO:0000256" key="1">
    <source>
        <dbReference type="ARBA" id="ARBA00007754"/>
    </source>
</evidence>
<protein>
    <submittedName>
        <fullName evidence="6">Mannan endo-1,4-beta-mannosidase</fullName>
    </submittedName>
</protein>
<reference evidence="6 7" key="1">
    <citation type="journal article" date="2019" name="Sci. Rep.">
        <title>Comparative genomics of chytrid fungi reveal insights into the obligate biotrophic and pathogenic lifestyle of Synchytrium endobioticum.</title>
        <authorList>
            <person name="van de Vossenberg B.T.L.H."/>
            <person name="Warris S."/>
            <person name="Nguyen H.D.T."/>
            <person name="van Gent-Pelzer M.P.E."/>
            <person name="Joly D.L."/>
            <person name="van de Geest H.C."/>
            <person name="Bonants P.J.M."/>
            <person name="Smith D.S."/>
            <person name="Levesque C.A."/>
            <person name="van der Lee T.A.J."/>
        </authorList>
    </citation>
    <scope>NUCLEOTIDE SEQUENCE [LARGE SCALE GENOMIC DNA]</scope>
    <source>
        <strain evidence="6 7">CBS 675.73</strain>
    </source>
</reference>
<dbReference type="Proteomes" id="UP000320333">
    <property type="component" value="Unassembled WGS sequence"/>
</dbReference>